<dbReference type="InterPro" id="IPR036514">
    <property type="entry name" value="SGNH_hydro_sf"/>
</dbReference>
<dbReference type="GO" id="GO:0005975">
    <property type="term" value="P:carbohydrate metabolic process"/>
    <property type="evidence" value="ECO:0007669"/>
    <property type="project" value="TreeGrafter"/>
</dbReference>
<dbReference type="PANTHER" id="PTHR22901:SF0">
    <property type="entry name" value="SIALATE O-ACETYLESTERASE"/>
    <property type="match status" value="1"/>
</dbReference>
<name>A0A2A2ELL7_9BIFI</name>
<dbReference type="EMBL" id="MVOG01000005">
    <property type="protein sequence ID" value="PAU69933.1"/>
    <property type="molecule type" value="Genomic_DNA"/>
</dbReference>
<accession>A0A2A2ELL7</accession>
<dbReference type="GO" id="GO:0001681">
    <property type="term" value="F:sialate O-acetylesterase activity"/>
    <property type="evidence" value="ECO:0007669"/>
    <property type="project" value="InterPro"/>
</dbReference>
<dbReference type="RefSeq" id="WP_095612853.1">
    <property type="nucleotide sequence ID" value="NZ_MVOG01000005.1"/>
</dbReference>
<dbReference type="PANTHER" id="PTHR22901">
    <property type="entry name" value="SIALATE O-ACETYLESTERASE"/>
    <property type="match status" value="1"/>
</dbReference>
<dbReference type="OrthoDB" id="9795554at2"/>
<proteinExistence type="predicted"/>
<evidence type="ECO:0000313" key="3">
    <source>
        <dbReference type="Proteomes" id="UP000217986"/>
    </source>
</evidence>
<comment type="caution">
    <text evidence="2">The sequence shown here is derived from an EMBL/GenBank/DDBJ whole genome shotgun (WGS) entry which is preliminary data.</text>
</comment>
<sequence>MVTVTGIAPGASGVTSGGAHAPGATDRTRSGSLRVAAVFADHMVLQRGMPIAVFGSAPRDVEVAVRLTADDGVIVAQSASQAPRDEESWTALLPPLPAGGPYTLDVRADDDMLCYTDVFIGEVWLAGGQSNIELELHTSEHGVDVIAAADDPLLHFYNTPKVGAVDETAEADSAWCTAVAPEVAHMSAIGYHFGRRLRERLGENVAVGVIDCYIGGTSISCWMSKATLNGSAAGRPYVERYERAVAGKTDGQMRAEADAWQRTFDRWNNDVAAMKDSHPGITQPQIDAVLGPCPWPPPVTPFSERRVGAPFEGMVRRVAPYTVRGFLWYQGEEDEQQCDSYRELLGLLIDEWRTLWNLDGYDEPTIGYQPNARTLPFLIVQLPQWIDGQVAARGEDPRRWPVIRAAQYDASESLDDVELVCTMDCGEFDNIHPLDKRTVGVRIADLALRTVYGHDDVAAESPRVVHTSIAGEAIDVMFDHAHGLHWRGTTPDTVRDAVDETDARAAGTSGFEITGKDGVYVDADARILECSGIDAADGEHMKVRVSSPQVSAPTAVRYAWRSWGPAPLFNDGGLPAFPYAE</sequence>
<organism evidence="2 3">
    <name type="scientific">Bifidobacterium italicum</name>
    <dbReference type="NCBI Taxonomy" id="1960968"/>
    <lineage>
        <taxon>Bacteria</taxon>
        <taxon>Bacillati</taxon>
        <taxon>Actinomycetota</taxon>
        <taxon>Actinomycetes</taxon>
        <taxon>Bifidobacteriales</taxon>
        <taxon>Bifidobacteriaceae</taxon>
        <taxon>Bifidobacterium</taxon>
    </lineage>
</organism>
<dbReference type="Gene3D" id="3.40.50.1110">
    <property type="entry name" value="SGNH hydrolase"/>
    <property type="match status" value="1"/>
</dbReference>
<gene>
    <name evidence="2" type="ORF">B1400_0468</name>
</gene>
<dbReference type="AlphaFoldDB" id="A0A2A2ELL7"/>
<dbReference type="Proteomes" id="UP000217986">
    <property type="component" value="Unassembled WGS sequence"/>
</dbReference>
<reference evidence="2 3" key="1">
    <citation type="journal article" date="2017" name="ISME J.">
        <title>Unveiling bifidobacterial biogeography across the mammalian branch of the tree of life.</title>
        <authorList>
            <person name="Milani C."/>
            <person name="Mangifesta M."/>
            <person name="Mancabelli L."/>
            <person name="Lugli G.A."/>
            <person name="James K."/>
            <person name="Duranti S."/>
            <person name="Turroni F."/>
            <person name="Ferrario C."/>
            <person name="Ossiprandi M.C."/>
            <person name="van Sinderen D."/>
            <person name="Ventura M."/>
        </authorList>
    </citation>
    <scope>NUCLEOTIDE SEQUENCE [LARGE SCALE GENOMIC DNA]</scope>
    <source>
        <strain evidence="2 3">70</strain>
    </source>
</reference>
<protein>
    <submittedName>
        <fullName evidence="2">9-O-acetylesterase</fullName>
    </submittedName>
</protein>
<dbReference type="SUPFAM" id="SSF52266">
    <property type="entry name" value="SGNH hydrolase"/>
    <property type="match status" value="1"/>
</dbReference>
<feature type="region of interest" description="Disordered" evidence="1">
    <location>
        <begin position="1"/>
        <end position="28"/>
    </location>
</feature>
<evidence type="ECO:0000313" key="2">
    <source>
        <dbReference type="EMBL" id="PAU69933.1"/>
    </source>
</evidence>
<evidence type="ECO:0000256" key="1">
    <source>
        <dbReference type="SAM" id="MobiDB-lite"/>
    </source>
</evidence>
<dbReference type="InterPro" id="IPR039329">
    <property type="entry name" value="SIAE"/>
</dbReference>
<keyword evidence="3" id="KW-1185">Reference proteome</keyword>